<sequence>RIVIQNVSNINHPGTSYMLVIAVYAGAALVYRALQAELESSALFLFLCFAHALIGFLERLSVVLRDHFYFWFYKKVLKKERDYNSFVGFVSHRYAKVSCRSHHL</sequence>
<reference evidence="2" key="1">
    <citation type="submission" date="2021-01" db="UniProtKB">
        <authorList>
            <consortium name="EnsemblMetazoa"/>
        </authorList>
    </citation>
    <scope>IDENTIFICATION</scope>
</reference>
<dbReference type="OrthoDB" id="5983751at2759"/>
<keyword evidence="1" id="KW-0812">Transmembrane</keyword>
<proteinExistence type="predicted"/>
<dbReference type="EnsemblMetazoa" id="CLYHEMT005494.1">
    <property type="protein sequence ID" value="CLYHEMP005494.1"/>
    <property type="gene ID" value="CLYHEMG005494"/>
</dbReference>
<keyword evidence="3" id="KW-1185">Reference proteome</keyword>
<feature type="transmembrane region" description="Helical" evidence="1">
    <location>
        <begin position="40"/>
        <end position="57"/>
    </location>
</feature>
<dbReference type="AlphaFoldDB" id="A0A7M5V8G0"/>
<organism evidence="2 3">
    <name type="scientific">Clytia hemisphaerica</name>
    <dbReference type="NCBI Taxonomy" id="252671"/>
    <lineage>
        <taxon>Eukaryota</taxon>
        <taxon>Metazoa</taxon>
        <taxon>Cnidaria</taxon>
        <taxon>Hydrozoa</taxon>
        <taxon>Hydroidolina</taxon>
        <taxon>Leptothecata</taxon>
        <taxon>Obeliida</taxon>
        <taxon>Clytiidae</taxon>
        <taxon>Clytia</taxon>
    </lineage>
</organism>
<protein>
    <submittedName>
        <fullName evidence="2">Uncharacterized protein</fullName>
    </submittedName>
</protein>
<keyword evidence="1" id="KW-1133">Transmembrane helix</keyword>
<evidence type="ECO:0000256" key="1">
    <source>
        <dbReference type="SAM" id="Phobius"/>
    </source>
</evidence>
<name>A0A7M5V8G0_9CNID</name>
<evidence type="ECO:0000313" key="2">
    <source>
        <dbReference type="EnsemblMetazoa" id="CLYHEMP005494.1"/>
    </source>
</evidence>
<accession>A0A7M5V8G0</accession>
<keyword evidence="1" id="KW-0472">Membrane</keyword>
<dbReference type="Proteomes" id="UP000594262">
    <property type="component" value="Unplaced"/>
</dbReference>
<evidence type="ECO:0000313" key="3">
    <source>
        <dbReference type="Proteomes" id="UP000594262"/>
    </source>
</evidence>
<feature type="transmembrane region" description="Helical" evidence="1">
    <location>
        <begin position="16"/>
        <end position="34"/>
    </location>
</feature>